<keyword evidence="3" id="KW-1185">Reference proteome</keyword>
<dbReference type="Pfam" id="PF01909">
    <property type="entry name" value="NTP_transf_2"/>
    <property type="match status" value="1"/>
</dbReference>
<reference evidence="2 3" key="1">
    <citation type="submission" date="2014-02" db="EMBL/GenBank/DDBJ databases">
        <title>Genome sequence of Brachybacterium phenoliresistens strain W13A50.</title>
        <authorList>
            <person name="Wang X."/>
        </authorList>
    </citation>
    <scope>NUCLEOTIDE SEQUENCE [LARGE SCALE GENOMIC DNA]</scope>
    <source>
        <strain evidence="2 3">W13A50</strain>
    </source>
</reference>
<comment type="caution">
    <text evidence="2">The sequence shown here is derived from an EMBL/GenBank/DDBJ whole genome shotgun (WGS) entry which is preliminary data.</text>
</comment>
<dbReference type="CDD" id="cd05403">
    <property type="entry name" value="NT_KNTase_like"/>
    <property type="match status" value="1"/>
</dbReference>
<dbReference type="eggNOG" id="COG1708">
    <property type="taxonomic scope" value="Bacteria"/>
</dbReference>
<dbReference type="SUPFAM" id="SSF81301">
    <property type="entry name" value="Nucleotidyltransferase"/>
    <property type="match status" value="1"/>
</dbReference>
<protein>
    <recommendedName>
        <fullName evidence="1">Polymerase nucleotidyl transferase domain-containing protein</fullName>
    </recommendedName>
</protein>
<dbReference type="AlphaFoldDB" id="Z9JMG9"/>
<dbReference type="OrthoDB" id="5176171at2"/>
<dbReference type="InterPro" id="IPR002934">
    <property type="entry name" value="Polymerase_NTP_transf_dom"/>
</dbReference>
<evidence type="ECO:0000313" key="2">
    <source>
        <dbReference type="EMBL" id="EWS79600.1"/>
    </source>
</evidence>
<gene>
    <name evidence="2" type="ORF">BF93_12725</name>
</gene>
<dbReference type="HOGENOM" id="CLU_069366_1_0_11"/>
<name>Z9JMG9_9MICO</name>
<evidence type="ECO:0000259" key="1">
    <source>
        <dbReference type="Pfam" id="PF01909"/>
    </source>
</evidence>
<dbReference type="RefSeq" id="WP_038374574.1">
    <property type="nucleotide sequence ID" value="NZ_KK070012.1"/>
</dbReference>
<accession>Z9JMG9</accession>
<dbReference type="EMBL" id="JDYK01000030">
    <property type="protein sequence ID" value="EWS79600.1"/>
    <property type="molecule type" value="Genomic_DNA"/>
</dbReference>
<dbReference type="Gene3D" id="3.30.460.10">
    <property type="entry name" value="Beta Polymerase, domain 2"/>
    <property type="match status" value="1"/>
</dbReference>
<feature type="domain" description="Polymerase nucleotidyl transferase" evidence="1">
    <location>
        <begin position="8"/>
        <end position="50"/>
    </location>
</feature>
<dbReference type="PATRIC" id="fig|396014.3.peg.3588"/>
<organism evidence="2 3">
    <name type="scientific">Brachybacterium phenoliresistens</name>
    <dbReference type="NCBI Taxonomy" id="396014"/>
    <lineage>
        <taxon>Bacteria</taxon>
        <taxon>Bacillati</taxon>
        <taxon>Actinomycetota</taxon>
        <taxon>Actinomycetes</taxon>
        <taxon>Micrococcales</taxon>
        <taxon>Dermabacteraceae</taxon>
        <taxon>Brachybacterium</taxon>
    </lineage>
</organism>
<sequence>MLADDRIQEIAQEVAAVPGVRAVVLGGSRARGTHHPGSDLDLGLYYDAAHLDVAALAAIAGRITGSEVEVAGPGGWGPWVDGGAWLRVDGMAVDLILRDVRRVAAQRDRAVAGRFAFHQQMGHPLGFLDVAYAGEAATCVPLVDPDLLVPELRRGLDPYPPALRAAMIENLWSAEFLAAGAAKGAAKDDVAYVQMGCAAALMLAAHAWHAAAGSWATNEKGLVPSVAALDTGPGGIGRGLRDAGRARGGIGPEEFSAQAAAALAAIGPDRLAPAAEQVLALVSRTREALSAAGGAPG</sequence>
<proteinExistence type="predicted"/>
<dbReference type="Proteomes" id="UP000023067">
    <property type="component" value="Unassembled WGS sequence"/>
</dbReference>
<dbReference type="InterPro" id="IPR043519">
    <property type="entry name" value="NT_sf"/>
</dbReference>
<dbReference type="GO" id="GO:0016779">
    <property type="term" value="F:nucleotidyltransferase activity"/>
    <property type="evidence" value="ECO:0007669"/>
    <property type="project" value="InterPro"/>
</dbReference>
<evidence type="ECO:0000313" key="3">
    <source>
        <dbReference type="Proteomes" id="UP000023067"/>
    </source>
</evidence>